<sequence length="105" mass="11298">MSTLVLCRTTQACAKSGDPQDVTSLRQMRKRQGGSMNARGAVRLEAYHPNERCPNPGALGVCPGVGGLTSTHHRWKLTQARAGLEASMTTSKIVGLKYRAIGDYP</sequence>
<evidence type="ECO:0000256" key="1">
    <source>
        <dbReference type="SAM" id="MobiDB-lite"/>
    </source>
</evidence>
<feature type="region of interest" description="Disordered" evidence="1">
    <location>
        <begin position="18"/>
        <end position="40"/>
    </location>
</feature>
<proteinExistence type="predicted"/>
<dbReference type="Proteomes" id="UP000479710">
    <property type="component" value="Unassembled WGS sequence"/>
</dbReference>
<accession>A0A6G1F1L1</accession>
<keyword evidence="3" id="KW-1185">Reference proteome</keyword>
<organism evidence="2 3">
    <name type="scientific">Oryza meyeriana var. granulata</name>
    <dbReference type="NCBI Taxonomy" id="110450"/>
    <lineage>
        <taxon>Eukaryota</taxon>
        <taxon>Viridiplantae</taxon>
        <taxon>Streptophyta</taxon>
        <taxon>Embryophyta</taxon>
        <taxon>Tracheophyta</taxon>
        <taxon>Spermatophyta</taxon>
        <taxon>Magnoliopsida</taxon>
        <taxon>Liliopsida</taxon>
        <taxon>Poales</taxon>
        <taxon>Poaceae</taxon>
        <taxon>BOP clade</taxon>
        <taxon>Oryzoideae</taxon>
        <taxon>Oryzeae</taxon>
        <taxon>Oryzinae</taxon>
        <taxon>Oryza</taxon>
        <taxon>Oryza meyeriana</taxon>
    </lineage>
</organism>
<gene>
    <name evidence="2" type="ORF">E2562_035145</name>
</gene>
<dbReference type="AlphaFoldDB" id="A0A6G1F1L1"/>
<dbReference type="EMBL" id="SPHZ02000002">
    <property type="protein sequence ID" value="KAF0930777.1"/>
    <property type="molecule type" value="Genomic_DNA"/>
</dbReference>
<name>A0A6G1F1L1_9ORYZ</name>
<evidence type="ECO:0000313" key="2">
    <source>
        <dbReference type="EMBL" id="KAF0930777.1"/>
    </source>
</evidence>
<evidence type="ECO:0000313" key="3">
    <source>
        <dbReference type="Proteomes" id="UP000479710"/>
    </source>
</evidence>
<protein>
    <submittedName>
        <fullName evidence="2">Uncharacterized protein</fullName>
    </submittedName>
</protein>
<reference evidence="2 3" key="1">
    <citation type="submission" date="2019-11" db="EMBL/GenBank/DDBJ databases">
        <title>Whole genome sequence of Oryza granulata.</title>
        <authorList>
            <person name="Li W."/>
        </authorList>
    </citation>
    <scope>NUCLEOTIDE SEQUENCE [LARGE SCALE GENOMIC DNA]</scope>
    <source>
        <strain evidence="3">cv. Menghai</strain>
        <tissue evidence="2">Leaf</tissue>
    </source>
</reference>
<comment type="caution">
    <text evidence="2">The sequence shown here is derived from an EMBL/GenBank/DDBJ whole genome shotgun (WGS) entry which is preliminary data.</text>
</comment>